<feature type="chain" id="PRO_5038167220" evidence="2">
    <location>
        <begin position="26"/>
        <end position="481"/>
    </location>
</feature>
<dbReference type="InterPro" id="IPR010131">
    <property type="entry name" value="MdtP/NodT-like"/>
</dbReference>
<proteinExistence type="inferred from homology"/>
<dbReference type="PROSITE" id="PS51257">
    <property type="entry name" value="PROKAR_LIPOPROTEIN"/>
    <property type="match status" value="1"/>
</dbReference>
<evidence type="ECO:0000256" key="1">
    <source>
        <dbReference type="ARBA" id="ARBA00007613"/>
    </source>
</evidence>
<accession>A0A939GX94</accession>
<organism evidence="3 4">
    <name type="scientific">Comamonas denitrificans</name>
    <dbReference type="NCBI Taxonomy" id="117506"/>
    <lineage>
        <taxon>Bacteria</taxon>
        <taxon>Pseudomonadati</taxon>
        <taxon>Pseudomonadota</taxon>
        <taxon>Betaproteobacteria</taxon>
        <taxon>Burkholderiales</taxon>
        <taxon>Comamonadaceae</taxon>
        <taxon>Comamonas</taxon>
    </lineage>
</organism>
<dbReference type="PANTHER" id="PTHR30203">
    <property type="entry name" value="OUTER MEMBRANE CATION EFFLUX PROTEIN"/>
    <property type="match status" value="1"/>
</dbReference>
<dbReference type="Gene3D" id="2.20.200.10">
    <property type="entry name" value="Outer membrane efflux proteins (OEP)"/>
    <property type="match status" value="1"/>
</dbReference>
<evidence type="ECO:0000313" key="4">
    <source>
        <dbReference type="Proteomes" id="UP000664731"/>
    </source>
</evidence>
<dbReference type="Pfam" id="PF02321">
    <property type="entry name" value="OEP"/>
    <property type="match status" value="2"/>
</dbReference>
<comment type="similarity">
    <text evidence="1 2">Belongs to the outer membrane factor (OMF) (TC 1.B.17) family.</text>
</comment>
<dbReference type="NCBIfam" id="TIGR01845">
    <property type="entry name" value="outer_NodT"/>
    <property type="match status" value="1"/>
</dbReference>
<name>A0A939GX94_9BURK</name>
<dbReference type="Gene3D" id="1.20.1600.10">
    <property type="entry name" value="Outer membrane efflux proteins (OEP)"/>
    <property type="match status" value="1"/>
</dbReference>
<keyword evidence="2" id="KW-0732">Signal</keyword>
<dbReference type="RefSeq" id="WP_207574491.1">
    <property type="nucleotide sequence ID" value="NZ_JAFNME010000005.1"/>
</dbReference>
<sequence length="481" mass="51387">MTKNSRAANACKISVLLLFSSILLGCNFAPSYQQPQDVVAATVPDATPAPALAPAVLAAAQADALQWLADDRLRHTVALALHNNRDLRIAADNVAKARAQYGIARADQLPSIAAQLQGQRSRSSADVSNSTRLVNEQVSASIGFASYEVDLWGRIRNLNAAAWQQFLQVQENRRGVEIALIAEVANAWLTLAADQERLALAQQTLDTREQSYALMRRMFQLGATSGLALAQNLGTVETARGDVAQYTAQLARSRNALQLLVGAALAAEALPPAGWLQAPAQAVWPALPQALPSSVLLARPDVQAAEHALIAQHAHIGAARAAFFPTISLTASTGSSSTALDALFTGASRTWNFAPAVHLPIFSGGRLRAGLQVAQANQRIALAQYEKTVQTAFREVADVLADRDQWGARLGAQNGVVHTAQKVQALSEARFDAGADDFLTVLDARRSLYAAQQMQISLQLAEQQNRITLWKVLGGQALPAE</sequence>
<keyword evidence="2" id="KW-0564">Palmitate</keyword>
<dbReference type="SUPFAM" id="SSF56954">
    <property type="entry name" value="Outer membrane efflux proteins (OEP)"/>
    <property type="match status" value="1"/>
</dbReference>
<dbReference type="EMBL" id="JAFNME010000005">
    <property type="protein sequence ID" value="MBO1248947.1"/>
    <property type="molecule type" value="Genomic_DNA"/>
</dbReference>
<keyword evidence="2" id="KW-0449">Lipoprotein</keyword>
<dbReference type="InterPro" id="IPR003423">
    <property type="entry name" value="OMP_efflux"/>
</dbReference>
<protein>
    <submittedName>
        <fullName evidence="3">Efflux transporter outer membrane subunit</fullName>
    </submittedName>
</protein>
<comment type="subcellular location">
    <subcellularLocation>
        <location evidence="2">Cell membrane</location>
        <topology evidence="2">Lipid-anchor</topology>
    </subcellularLocation>
</comment>
<dbReference type="PANTHER" id="PTHR30203:SF32">
    <property type="entry name" value="CATION EFFLUX SYSTEM PROTEIN CUSC"/>
    <property type="match status" value="1"/>
</dbReference>
<gene>
    <name evidence="3" type="ORF">J1777_03715</name>
</gene>
<comment type="caution">
    <text evidence="3">The sequence shown here is derived from an EMBL/GenBank/DDBJ whole genome shotgun (WGS) entry which is preliminary data.</text>
</comment>
<keyword evidence="2" id="KW-0812">Transmembrane</keyword>
<feature type="signal peptide" evidence="2">
    <location>
        <begin position="1"/>
        <end position="25"/>
    </location>
</feature>
<keyword evidence="2" id="KW-1134">Transmembrane beta strand</keyword>
<keyword evidence="2" id="KW-0472">Membrane</keyword>
<evidence type="ECO:0000256" key="2">
    <source>
        <dbReference type="RuleBase" id="RU362097"/>
    </source>
</evidence>
<keyword evidence="4" id="KW-1185">Reference proteome</keyword>
<dbReference type="GO" id="GO:0015562">
    <property type="term" value="F:efflux transmembrane transporter activity"/>
    <property type="evidence" value="ECO:0007669"/>
    <property type="project" value="InterPro"/>
</dbReference>
<evidence type="ECO:0000313" key="3">
    <source>
        <dbReference type="EMBL" id="MBO1248947.1"/>
    </source>
</evidence>
<dbReference type="Proteomes" id="UP000664731">
    <property type="component" value="Unassembled WGS sequence"/>
</dbReference>
<reference evidence="3" key="1">
    <citation type="submission" date="2021-03" db="EMBL/GenBank/DDBJ databases">
        <title>Comamonas denitrificans.</title>
        <authorList>
            <person name="Finster K."/>
        </authorList>
    </citation>
    <scope>NUCLEOTIDE SEQUENCE</scope>
    <source>
        <strain evidence="3">MM2021_4</strain>
    </source>
</reference>
<dbReference type="AlphaFoldDB" id="A0A939GX94"/>
<dbReference type="GO" id="GO:0005886">
    <property type="term" value="C:plasma membrane"/>
    <property type="evidence" value="ECO:0007669"/>
    <property type="project" value="UniProtKB-SubCell"/>
</dbReference>